<sequence>MRPVTPRRYRLTFEHYNINPDNGGEASRVQVFVVSACRDVVTVHWWPGTACSAGKHDSTPRPPSTRVIIIDRNQ</sequence>
<dbReference type="EMBL" id="VSRR010072593">
    <property type="protein sequence ID" value="MPC86819.1"/>
    <property type="molecule type" value="Genomic_DNA"/>
</dbReference>
<name>A0A5B7IX55_PORTR</name>
<gene>
    <name evidence="2" type="ORF">E2C01_081655</name>
</gene>
<organism evidence="2 3">
    <name type="scientific">Portunus trituberculatus</name>
    <name type="common">Swimming crab</name>
    <name type="synonym">Neptunus trituberculatus</name>
    <dbReference type="NCBI Taxonomy" id="210409"/>
    <lineage>
        <taxon>Eukaryota</taxon>
        <taxon>Metazoa</taxon>
        <taxon>Ecdysozoa</taxon>
        <taxon>Arthropoda</taxon>
        <taxon>Crustacea</taxon>
        <taxon>Multicrustacea</taxon>
        <taxon>Malacostraca</taxon>
        <taxon>Eumalacostraca</taxon>
        <taxon>Eucarida</taxon>
        <taxon>Decapoda</taxon>
        <taxon>Pleocyemata</taxon>
        <taxon>Brachyura</taxon>
        <taxon>Eubrachyura</taxon>
        <taxon>Portunoidea</taxon>
        <taxon>Portunidae</taxon>
        <taxon>Portuninae</taxon>
        <taxon>Portunus</taxon>
    </lineage>
</organism>
<evidence type="ECO:0000313" key="2">
    <source>
        <dbReference type="EMBL" id="MPC86819.1"/>
    </source>
</evidence>
<evidence type="ECO:0000256" key="1">
    <source>
        <dbReference type="SAM" id="MobiDB-lite"/>
    </source>
</evidence>
<dbReference type="AlphaFoldDB" id="A0A5B7IX55"/>
<accession>A0A5B7IX55</accession>
<reference evidence="2 3" key="1">
    <citation type="submission" date="2019-05" db="EMBL/GenBank/DDBJ databases">
        <title>Another draft genome of Portunus trituberculatus and its Hox gene families provides insights of decapod evolution.</title>
        <authorList>
            <person name="Jeong J.-H."/>
            <person name="Song I."/>
            <person name="Kim S."/>
            <person name="Choi T."/>
            <person name="Kim D."/>
            <person name="Ryu S."/>
            <person name="Kim W."/>
        </authorList>
    </citation>
    <scope>NUCLEOTIDE SEQUENCE [LARGE SCALE GENOMIC DNA]</scope>
    <source>
        <tissue evidence="2">Muscle</tissue>
    </source>
</reference>
<evidence type="ECO:0000313" key="3">
    <source>
        <dbReference type="Proteomes" id="UP000324222"/>
    </source>
</evidence>
<comment type="caution">
    <text evidence="2">The sequence shown here is derived from an EMBL/GenBank/DDBJ whole genome shotgun (WGS) entry which is preliminary data.</text>
</comment>
<proteinExistence type="predicted"/>
<dbReference type="Proteomes" id="UP000324222">
    <property type="component" value="Unassembled WGS sequence"/>
</dbReference>
<protein>
    <submittedName>
        <fullName evidence="2">Uncharacterized protein</fullName>
    </submittedName>
</protein>
<feature type="region of interest" description="Disordered" evidence="1">
    <location>
        <begin position="52"/>
        <end position="74"/>
    </location>
</feature>
<keyword evidence="3" id="KW-1185">Reference proteome</keyword>